<proteinExistence type="predicted"/>
<protein>
    <submittedName>
        <fullName evidence="1">Uncharacterized protein</fullName>
    </submittedName>
</protein>
<reference evidence="1" key="2">
    <citation type="journal article" date="2015" name="Fish Shellfish Immunol.">
        <title>Early steps in the European eel (Anguilla anguilla)-Vibrio vulnificus interaction in the gills: Role of the RtxA13 toxin.</title>
        <authorList>
            <person name="Callol A."/>
            <person name="Pajuelo D."/>
            <person name="Ebbesson L."/>
            <person name="Teles M."/>
            <person name="MacKenzie S."/>
            <person name="Amaro C."/>
        </authorList>
    </citation>
    <scope>NUCLEOTIDE SEQUENCE</scope>
</reference>
<evidence type="ECO:0000313" key="1">
    <source>
        <dbReference type="EMBL" id="JAH27098.1"/>
    </source>
</evidence>
<organism evidence="1">
    <name type="scientific">Anguilla anguilla</name>
    <name type="common">European freshwater eel</name>
    <name type="synonym">Muraena anguilla</name>
    <dbReference type="NCBI Taxonomy" id="7936"/>
    <lineage>
        <taxon>Eukaryota</taxon>
        <taxon>Metazoa</taxon>
        <taxon>Chordata</taxon>
        <taxon>Craniata</taxon>
        <taxon>Vertebrata</taxon>
        <taxon>Euteleostomi</taxon>
        <taxon>Actinopterygii</taxon>
        <taxon>Neopterygii</taxon>
        <taxon>Teleostei</taxon>
        <taxon>Anguilliformes</taxon>
        <taxon>Anguillidae</taxon>
        <taxon>Anguilla</taxon>
    </lineage>
</organism>
<sequence>MIEIDLESAVKILYSVEIENLSSVFNQVALMRLAGVKFHKQHSH</sequence>
<reference evidence="1" key="1">
    <citation type="submission" date="2014-11" db="EMBL/GenBank/DDBJ databases">
        <authorList>
            <person name="Amaro Gonzalez C."/>
        </authorList>
    </citation>
    <scope>NUCLEOTIDE SEQUENCE</scope>
</reference>
<name>A0A0E9RFH3_ANGAN</name>
<accession>A0A0E9RFH3</accession>
<dbReference type="EMBL" id="GBXM01081479">
    <property type="protein sequence ID" value="JAH27098.1"/>
    <property type="molecule type" value="Transcribed_RNA"/>
</dbReference>
<dbReference type="AlphaFoldDB" id="A0A0E9RFH3"/>